<dbReference type="EMBL" id="JAUTXU010000451">
    <property type="protein sequence ID" value="KAK3680454.1"/>
    <property type="molecule type" value="Genomic_DNA"/>
</dbReference>
<accession>A0ACC3MAT4</accession>
<protein>
    <submittedName>
        <fullName evidence="1">Uncharacterized protein</fullName>
    </submittedName>
</protein>
<organism evidence="1 2">
    <name type="scientific">Vermiconidia calcicola</name>
    <dbReference type="NCBI Taxonomy" id="1690605"/>
    <lineage>
        <taxon>Eukaryota</taxon>
        <taxon>Fungi</taxon>
        <taxon>Dikarya</taxon>
        <taxon>Ascomycota</taxon>
        <taxon>Pezizomycotina</taxon>
        <taxon>Dothideomycetes</taxon>
        <taxon>Dothideomycetidae</taxon>
        <taxon>Mycosphaerellales</taxon>
        <taxon>Extremaceae</taxon>
        <taxon>Vermiconidia</taxon>
    </lineage>
</organism>
<proteinExistence type="predicted"/>
<gene>
    <name evidence="1" type="ORF">LTR37_021232</name>
</gene>
<evidence type="ECO:0000313" key="2">
    <source>
        <dbReference type="Proteomes" id="UP001281147"/>
    </source>
</evidence>
<name>A0ACC3MAT4_9PEZI</name>
<comment type="caution">
    <text evidence="1">The sequence shown here is derived from an EMBL/GenBank/DDBJ whole genome shotgun (WGS) entry which is preliminary data.</text>
</comment>
<reference evidence="1" key="1">
    <citation type="submission" date="2023-07" db="EMBL/GenBank/DDBJ databases">
        <title>Black Yeasts Isolated from many extreme environments.</title>
        <authorList>
            <person name="Coleine C."/>
            <person name="Stajich J.E."/>
            <person name="Selbmann L."/>
        </authorList>
    </citation>
    <scope>NUCLEOTIDE SEQUENCE</scope>
    <source>
        <strain evidence="1">CCFEE 5714</strain>
    </source>
</reference>
<evidence type="ECO:0000313" key="1">
    <source>
        <dbReference type="EMBL" id="KAK3680454.1"/>
    </source>
</evidence>
<sequence length="79" mass="8950">MDMFANLEWAYVPKTLVFRRLRSHDGVKLIQDTLVGTVAKKGTVLCFMQAKEVIHRVRVLSENAVVVEESTMEKTEAAN</sequence>
<keyword evidence="2" id="KW-1185">Reference proteome</keyword>
<dbReference type="Proteomes" id="UP001281147">
    <property type="component" value="Unassembled WGS sequence"/>
</dbReference>